<keyword evidence="3" id="KW-0472">Membrane</keyword>
<dbReference type="Pfam" id="PF00535">
    <property type="entry name" value="Glycos_transf_2"/>
    <property type="match status" value="1"/>
</dbReference>
<dbReference type="AlphaFoldDB" id="A0A497JEY7"/>
<dbReference type="Gene3D" id="3.90.550.10">
    <property type="entry name" value="Spore Coat Polysaccharide Biosynthesis Protein SpsA, Chain A"/>
    <property type="match status" value="1"/>
</dbReference>
<feature type="domain" description="Glycosyltransferase 2-like" evidence="4">
    <location>
        <begin position="4"/>
        <end position="137"/>
    </location>
</feature>
<keyword evidence="3" id="KW-1133">Transmembrane helix</keyword>
<accession>A0A497JEY7</accession>
<evidence type="ECO:0000256" key="1">
    <source>
        <dbReference type="ARBA" id="ARBA00022676"/>
    </source>
</evidence>
<comment type="caution">
    <text evidence="5">The sequence shown here is derived from an EMBL/GenBank/DDBJ whole genome shotgun (WGS) entry which is preliminary data.</text>
</comment>
<sequence>MNASIIIPVRNGSATIADCLRALLKQDFDARYEIIVVDDGSTDDTASIVKRFKGVKLIRQKPSGPAIARNTGAKNAKHEIVVFTDADCIPEKDWLKEMLKPFANPKVAAVQGAYRTRQRSLIARFVQTEIEYRYNKMLRSKAIDWIGSYSAAYRKRIFLREHGFNEKFPKASGEDPELSYRLQKKGYKLVFNPKAIVYHRHPESLIHYLRKKFQHAYWRILLYRMHKEKAVSDSYTPQALKAQIGMLGLAILFAILSPFNNLFAFASLFALFLMLLFMLPFTFFALKRDFLIGLITPAVLFLRDASFLFGLALGFISLYIRSNQAQ</sequence>
<dbReference type="PANTHER" id="PTHR43630:SF1">
    <property type="entry name" value="POLY-BETA-1,6-N-ACETYL-D-GLUCOSAMINE SYNTHASE"/>
    <property type="match status" value="1"/>
</dbReference>
<protein>
    <submittedName>
        <fullName evidence="5">Glycosyl transferase family 2</fullName>
    </submittedName>
</protein>
<dbReference type="InterPro" id="IPR029044">
    <property type="entry name" value="Nucleotide-diphossugar_trans"/>
</dbReference>
<dbReference type="PANTHER" id="PTHR43630">
    <property type="entry name" value="POLY-BETA-1,6-N-ACETYL-D-GLUCOSAMINE SYNTHASE"/>
    <property type="match status" value="1"/>
</dbReference>
<name>A0A497JEY7_9ARCH</name>
<reference evidence="5 6" key="1">
    <citation type="submission" date="2018-06" db="EMBL/GenBank/DDBJ databases">
        <title>Extensive metabolic versatility and redundancy in microbially diverse, dynamic hydrothermal sediments.</title>
        <authorList>
            <person name="Dombrowski N."/>
            <person name="Teske A."/>
            <person name="Baker B.J."/>
        </authorList>
    </citation>
    <scope>NUCLEOTIDE SEQUENCE [LARGE SCALE GENOMIC DNA]</scope>
    <source>
        <strain evidence="5">B9_G13</strain>
    </source>
</reference>
<feature type="transmembrane region" description="Helical" evidence="3">
    <location>
        <begin position="239"/>
        <end position="256"/>
    </location>
</feature>
<keyword evidence="2 5" id="KW-0808">Transferase</keyword>
<organism evidence="5 6">
    <name type="scientific">Candidatus Iainarchaeum sp</name>
    <dbReference type="NCBI Taxonomy" id="3101447"/>
    <lineage>
        <taxon>Archaea</taxon>
        <taxon>Candidatus Iainarchaeota</taxon>
        <taxon>Candidatus Iainarchaeia</taxon>
        <taxon>Candidatus Iainarchaeales</taxon>
        <taxon>Candidatus Iainarchaeaceae</taxon>
        <taxon>Candidatus Iainarchaeum</taxon>
    </lineage>
</organism>
<evidence type="ECO:0000313" key="5">
    <source>
        <dbReference type="EMBL" id="RLG68727.1"/>
    </source>
</evidence>
<evidence type="ECO:0000313" key="6">
    <source>
        <dbReference type="Proteomes" id="UP000277633"/>
    </source>
</evidence>
<dbReference type="Proteomes" id="UP000277633">
    <property type="component" value="Unassembled WGS sequence"/>
</dbReference>
<feature type="transmembrane region" description="Helical" evidence="3">
    <location>
        <begin position="298"/>
        <end position="320"/>
    </location>
</feature>
<keyword evidence="1" id="KW-0328">Glycosyltransferase</keyword>
<feature type="transmembrane region" description="Helical" evidence="3">
    <location>
        <begin position="262"/>
        <end position="286"/>
    </location>
</feature>
<proteinExistence type="predicted"/>
<dbReference type="InterPro" id="IPR001173">
    <property type="entry name" value="Glyco_trans_2-like"/>
</dbReference>
<evidence type="ECO:0000256" key="3">
    <source>
        <dbReference type="SAM" id="Phobius"/>
    </source>
</evidence>
<evidence type="ECO:0000259" key="4">
    <source>
        <dbReference type="Pfam" id="PF00535"/>
    </source>
</evidence>
<dbReference type="EMBL" id="QMWO01000126">
    <property type="protein sequence ID" value="RLG68727.1"/>
    <property type="molecule type" value="Genomic_DNA"/>
</dbReference>
<gene>
    <name evidence="5" type="ORF">DRO07_03155</name>
</gene>
<dbReference type="SUPFAM" id="SSF53448">
    <property type="entry name" value="Nucleotide-diphospho-sugar transferases"/>
    <property type="match status" value="1"/>
</dbReference>
<keyword evidence="3" id="KW-0812">Transmembrane</keyword>
<evidence type="ECO:0000256" key="2">
    <source>
        <dbReference type="ARBA" id="ARBA00022679"/>
    </source>
</evidence>
<dbReference type="GO" id="GO:0016757">
    <property type="term" value="F:glycosyltransferase activity"/>
    <property type="evidence" value="ECO:0007669"/>
    <property type="project" value="UniProtKB-KW"/>
</dbReference>